<dbReference type="AlphaFoldDB" id="A0AAV1UZ17"/>
<sequence length="48" mass="5251">MGSSVAQDTEAQTIDRPFVREVAWADSTKRLAKTLGIPLVPARTMSFT</sequence>
<evidence type="ECO:0000313" key="2">
    <source>
        <dbReference type="Proteomes" id="UP001162060"/>
    </source>
</evidence>
<organism evidence="1 2">
    <name type="scientific">Peronospora matthiolae</name>
    <dbReference type="NCBI Taxonomy" id="2874970"/>
    <lineage>
        <taxon>Eukaryota</taxon>
        <taxon>Sar</taxon>
        <taxon>Stramenopiles</taxon>
        <taxon>Oomycota</taxon>
        <taxon>Peronosporomycetes</taxon>
        <taxon>Peronosporales</taxon>
        <taxon>Peronosporaceae</taxon>
        <taxon>Peronospora</taxon>
    </lineage>
</organism>
<name>A0AAV1UZ17_9STRA</name>
<protein>
    <submittedName>
        <fullName evidence="1">Uncharacterized protein</fullName>
    </submittedName>
</protein>
<gene>
    <name evidence="1" type="ORF">PM001_LOCUS24920</name>
</gene>
<dbReference type="Proteomes" id="UP001162060">
    <property type="component" value="Unassembled WGS sequence"/>
</dbReference>
<accession>A0AAV1UZ17</accession>
<proteinExistence type="predicted"/>
<comment type="caution">
    <text evidence="1">The sequence shown here is derived from an EMBL/GenBank/DDBJ whole genome shotgun (WGS) entry which is preliminary data.</text>
</comment>
<evidence type="ECO:0000313" key="1">
    <source>
        <dbReference type="EMBL" id="CAK7939770.1"/>
    </source>
</evidence>
<reference evidence="1" key="1">
    <citation type="submission" date="2024-01" db="EMBL/GenBank/DDBJ databases">
        <authorList>
            <person name="Webb A."/>
        </authorList>
    </citation>
    <scope>NUCLEOTIDE SEQUENCE</scope>
    <source>
        <strain evidence="1">Pm1</strain>
    </source>
</reference>
<dbReference type="EMBL" id="CAKLBY020000249">
    <property type="protein sequence ID" value="CAK7939770.1"/>
    <property type="molecule type" value="Genomic_DNA"/>
</dbReference>